<evidence type="ECO:0000256" key="1">
    <source>
        <dbReference type="SAM" id="Phobius"/>
    </source>
</evidence>
<organism evidence="3 4">
    <name type="scientific">Allokutzneria albata</name>
    <name type="common">Kibdelosporangium albatum</name>
    <dbReference type="NCBI Taxonomy" id="211114"/>
    <lineage>
        <taxon>Bacteria</taxon>
        <taxon>Bacillati</taxon>
        <taxon>Actinomycetota</taxon>
        <taxon>Actinomycetes</taxon>
        <taxon>Pseudonocardiales</taxon>
        <taxon>Pseudonocardiaceae</taxon>
        <taxon>Allokutzneria</taxon>
    </lineage>
</organism>
<feature type="transmembrane region" description="Helical" evidence="1">
    <location>
        <begin position="154"/>
        <end position="180"/>
    </location>
</feature>
<reference evidence="3 4" key="1">
    <citation type="submission" date="2016-10" db="EMBL/GenBank/DDBJ databases">
        <authorList>
            <person name="de Groot N.N."/>
        </authorList>
    </citation>
    <scope>NUCLEOTIDE SEQUENCE [LARGE SCALE GENOMIC DNA]</scope>
    <source>
        <strain evidence="3 4">DSM 44149</strain>
    </source>
</reference>
<dbReference type="Proteomes" id="UP000183376">
    <property type="component" value="Chromosome I"/>
</dbReference>
<dbReference type="PANTHER" id="PTHR36834">
    <property type="entry name" value="MEMBRANE PROTEIN-RELATED"/>
    <property type="match status" value="1"/>
</dbReference>
<feature type="transmembrane region" description="Helical" evidence="1">
    <location>
        <begin position="63"/>
        <end position="81"/>
    </location>
</feature>
<accession>A0A1G9WBP5</accession>
<dbReference type="AlphaFoldDB" id="A0A1G9WBP5"/>
<feature type="domain" description="VanZ-like" evidence="2">
    <location>
        <begin position="68"/>
        <end position="209"/>
    </location>
</feature>
<evidence type="ECO:0000259" key="2">
    <source>
        <dbReference type="Pfam" id="PF04892"/>
    </source>
</evidence>
<proteinExistence type="predicted"/>
<keyword evidence="1" id="KW-1133">Transmembrane helix</keyword>
<dbReference type="eggNOG" id="COG4767">
    <property type="taxonomic scope" value="Bacteria"/>
</dbReference>
<keyword evidence="1" id="KW-0812">Transmembrane</keyword>
<feature type="transmembrane region" description="Helical" evidence="1">
    <location>
        <begin position="192"/>
        <end position="212"/>
    </location>
</feature>
<evidence type="ECO:0000313" key="4">
    <source>
        <dbReference type="Proteomes" id="UP000183376"/>
    </source>
</evidence>
<feature type="transmembrane region" description="Helical" evidence="1">
    <location>
        <begin position="233"/>
        <end position="262"/>
    </location>
</feature>
<feature type="transmembrane region" description="Helical" evidence="1">
    <location>
        <begin position="25"/>
        <end position="51"/>
    </location>
</feature>
<keyword evidence="1" id="KW-0472">Membrane</keyword>
<dbReference type="InterPro" id="IPR006976">
    <property type="entry name" value="VanZ-like"/>
</dbReference>
<gene>
    <name evidence="3" type="ORF">SAMN04489726_3512</name>
</gene>
<name>A0A1G9WBP5_ALLAB</name>
<dbReference type="PANTHER" id="PTHR36834:SF1">
    <property type="entry name" value="INTEGRAL MEMBRANE PROTEIN"/>
    <property type="match status" value="1"/>
</dbReference>
<feature type="transmembrane region" description="Helical" evidence="1">
    <location>
        <begin position="317"/>
        <end position="335"/>
    </location>
</feature>
<evidence type="ECO:0000313" key="3">
    <source>
        <dbReference type="EMBL" id="SDM81890.1"/>
    </source>
</evidence>
<sequence length="385" mass="41189">MGPVPGRRIGGTRRIRTENVLSAKVIPAVLAVFGGTLLAFVLLVPFVFRSYRRRGELGWRPTLLAFGFLVYGLALVTYTMLPLPSIDAAWCAAHQELTHPQLDPLRFLADIAKEQKAPGLRGLLVNPAFQQVVFNVALFVPLGAYLTHYLRRGVGWVVLAGFGVSLLIELTQLTGNWFIFECPYRIADVDDLIANTLGTAFGVLLAPLLRFLGGPKTTLAAEEPRPVTTGRRLLGMLVDLVSVTVLGGALATTANLVAHFGFGVWLNQASWAQPLITVLGTWIPAVLLLAVPALTGGATVGQRAVRLRRTRADGSAPGARMVVALLFGTFGYVALSSMGRTVPAAESLAQLLLFGALVCAWRPRSHPGLSGLVSGLVVVDSRATR</sequence>
<feature type="transmembrane region" description="Helical" evidence="1">
    <location>
        <begin position="128"/>
        <end position="147"/>
    </location>
</feature>
<dbReference type="Pfam" id="PF04892">
    <property type="entry name" value="VanZ"/>
    <property type="match status" value="1"/>
</dbReference>
<protein>
    <submittedName>
        <fullName evidence="3">Glycopeptide antibiotics resistance protein</fullName>
    </submittedName>
</protein>
<dbReference type="InterPro" id="IPR053150">
    <property type="entry name" value="Teicoplanin_resist-assoc"/>
</dbReference>
<feature type="transmembrane region" description="Helical" evidence="1">
    <location>
        <begin position="282"/>
        <end position="305"/>
    </location>
</feature>
<dbReference type="EMBL" id="LT629701">
    <property type="protein sequence ID" value="SDM81890.1"/>
    <property type="molecule type" value="Genomic_DNA"/>
</dbReference>
<keyword evidence="4" id="KW-1185">Reference proteome</keyword>